<name>A0ABD1GYL2_SALDI</name>
<comment type="subcellular location">
    <subcellularLocation>
        <location evidence="1">Nucleus</location>
    </subcellularLocation>
</comment>
<gene>
    <name evidence="6" type="ORF">AAHA92_17375</name>
</gene>
<dbReference type="EMBL" id="JBEAFC010000007">
    <property type="protein sequence ID" value="KAL1549246.1"/>
    <property type="molecule type" value="Genomic_DNA"/>
</dbReference>
<sequence length="229" mass="25502">MATILQDKINNSSDKCITNTFKSVQDLYLGGGMIYNSTLVDMSSKWTGSCEPHAASAPLAQPMHRSGNIVQQRLSKIHTPGQKSPLNLTLKTSMSMFHRLSNCTGLLSHEGFQGQNMTSAHPTCTGQSGRHGVFHSWVHPQSSLPHVVISALTFAVGGQSDFLSKRQQGWEDSFRSLYYMLRKKLCKIFYVCTVHFVAMFTISNGPNKTKHHCYAYVSQSTRSLRSLLK</sequence>
<evidence type="ECO:0000313" key="7">
    <source>
        <dbReference type="Proteomes" id="UP001567538"/>
    </source>
</evidence>
<dbReference type="GO" id="GO:0005634">
    <property type="term" value="C:nucleus"/>
    <property type="evidence" value="ECO:0007669"/>
    <property type="project" value="UniProtKB-SubCell"/>
</dbReference>
<evidence type="ECO:0000256" key="1">
    <source>
        <dbReference type="ARBA" id="ARBA00004123"/>
    </source>
</evidence>
<reference evidence="6 7" key="1">
    <citation type="submission" date="2024-06" db="EMBL/GenBank/DDBJ databases">
        <title>A chromosome level genome sequence of Diviner's sage (Salvia divinorum).</title>
        <authorList>
            <person name="Ford S.A."/>
            <person name="Ro D.-K."/>
            <person name="Ness R.W."/>
            <person name="Phillips M.A."/>
        </authorList>
    </citation>
    <scope>NUCLEOTIDE SEQUENCE [LARGE SCALE GENOMIC DNA]</scope>
    <source>
        <strain evidence="6">SAF-2024a</strain>
        <tissue evidence="6">Leaf</tissue>
    </source>
</reference>
<keyword evidence="5" id="KW-0472">Membrane</keyword>
<dbReference type="AlphaFoldDB" id="A0ABD1GYL2"/>
<evidence type="ECO:0000256" key="5">
    <source>
        <dbReference type="SAM" id="Phobius"/>
    </source>
</evidence>
<comment type="caution">
    <text evidence="6">The sequence shown here is derived from an EMBL/GenBank/DDBJ whole genome shotgun (WGS) entry which is preliminary data.</text>
</comment>
<keyword evidence="3" id="KW-0539">Nucleus</keyword>
<protein>
    <submittedName>
        <fullName evidence="6">Uncharacterized protein</fullName>
    </submittedName>
</protein>
<comment type="similarity">
    <text evidence="4">Belongs to the DONSON family.</text>
</comment>
<evidence type="ECO:0000256" key="4">
    <source>
        <dbReference type="ARBA" id="ARBA00025806"/>
    </source>
</evidence>
<dbReference type="Proteomes" id="UP001567538">
    <property type="component" value="Unassembled WGS sequence"/>
</dbReference>
<dbReference type="PANTHER" id="PTHR12972:SF0">
    <property type="entry name" value="PROTEIN DOWNSTREAM NEIGHBOR OF SON"/>
    <property type="match status" value="1"/>
</dbReference>
<feature type="transmembrane region" description="Helical" evidence="5">
    <location>
        <begin position="185"/>
        <end position="202"/>
    </location>
</feature>
<dbReference type="PANTHER" id="PTHR12972">
    <property type="entry name" value="DOWNSTREAM NEIGHBOR OF SON"/>
    <property type="match status" value="1"/>
</dbReference>
<evidence type="ECO:0000313" key="6">
    <source>
        <dbReference type="EMBL" id="KAL1549246.1"/>
    </source>
</evidence>
<accession>A0ABD1GYL2</accession>
<dbReference type="PRINTS" id="PR02064">
    <property type="entry name" value="DONSON"/>
</dbReference>
<evidence type="ECO:0000256" key="2">
    <source>
        <dbReference type="ARBA" id="ARBA00022473"/>
    </source>
</evidence>
<dbReference type="InterPro" id="IPR024861">
    <property type="entry name" value="Donson"/>
</dbReference>
<keyword evidence="2" id="KW-0217">Developmental protein</keyword>
<evidence type="ECO:0000256" key="3">
    <source>
        <dbReference type="ARBA" id="ARBA00023242"/>
    </source>
</evidence>
<proteinExistence type="inferred from homology"/>
<organism evidence="6 7">
    <name type="scientific">Salvia divinorum</name>
    <name type="common">Maria pastora</name>
    <name type="synonym">Diviner's sage</name>
    <dbReference type="NCBI Taxonomy" id="28513"/>
    <lineage>
        <taxon>Eukaryota</taxon>
        <taxon>Viridiplantae</taxon>
        <taxon>Streptophyta</taxon>
        <taxon>Embryophyta</taxon>
        <taxon>Tracheophyta</taxon>
        <taxon>Spermatophyta</taxon>
        <taxon>Magnoliopsida</taxon>
        <taxon>eudicotyledons</taxon>
        <taxon>Gunneridae</taxon>
        <taxon>Pentapetalae</taxon>
        <taxon>asterids</taxon>
        <taxon>lamiids</taxon>
        <taxon>Lamiales</taxon>
        <taxon>Lamiaceae</taxon>
        <taxon>Nepetoideae</taxon>
        <taxon>Mentheae</taxon>
        <taxon>Salviinae</taxon>
        <taxon>Salvia</taxon>
        <taxon>Salvia subgen. Calosphace</taxon>
    </lineage>
</organism>
<keyword evidence="5" id="KW-1133">Transmembrane helix</keyword>
<keyword evidence="5" id="KW-0812">Transmembrane</keyword>
<keyword evidence="7" id="KW-1185">Reference proteome</keyword>